<dbReference type="EMBL" id="LHZN01000145">
    <property type="protein sequence ID" value="KXV36776.1"/>
    <property type="molecule type" value="Genomic_DNA"/>
</dbReference>
<dbReference type="AlphaFoldDB" id="A0AAW3QTY9"/>
<sequence length="414" mass="42694">MVVPACVLALQPGRFGQAVTVCLAALAAVLALSPAVLAVALGVIAAQERDACPAVWSVPVLLLSVLFPAQTPVLLGLLPVLFWPALVRRRDGGCSAVMSILGVSLVWHASDVVSAELVAGLGLCMLGLIGWSVLGAHRAGNLGLLRPVLLMVLVVAAQGEGLAVCARIALEATLLDLVTLALTASLGLRFPMLAVLRLPFPPLPGLVVLWLGIHAALGLAAGVEGWSVLGVAVALLLGVLALSDLLAVGRQMSAVQVAVSGVSVLLLGAGSLLLPALVFGMTSPALHVVGGEWVWPIWSIGAGDGSHFRLMAFVMVGAVIWIVLVRPWRSIGGIVQAASTLAPALARLLSSGDALFEEAPSLGWSLRRFIVSGRVRFRALKGMKAPVLHDLRQGAVGLWLVLLGLVLAVLGVMT</sequence>
<gene>
    <name evidence="2" type="ORF">AD941_14020</name>
</gene>
<feature type="transmembrane region" description="Helical" evidence="1">
    <location>
        <begin position="203"/>
        <end position="223"/>
    </location>
</feature>
<feature type="transmembrane region" description="Helical" evidence="1">
    <location>
        <begin position="21"/>
        <end position="46"/>
    </location>
</feature>
<feature type="transmembrane region" description="Helical" evidence="1">
    <location>
        <begin position="93"/>
        <end position="110"/>
    </location>
</feature>
<evidence type="ECO:0008006" key="4">
    <source>
        <dbReference type="Google" id="ProtNLM"/>
    </source>
</evidence>
<reference evidence="2 3" key="1">
    <citation type="submission" date="2015-06" db="EMBL/GenBank/DDBJ databases">
        <title>Improved classification and identification of acetic acid bacteria using matrix-assisted laser desorption/ionization time-of-flight mass spectrometry; Gluconobacter nephelii and Gluconobacter uchimurae are later heterotypic synonyms of Gluconobacter japonicus and Gluconobacter oxydans, respectively.</title>
        <authorList>
            <person name="Li L."/>
            <person name="Cleenwerck I."/>
            <person name="De Vuyst L."/>
            <person name="Vandamme P."/>
        </authorList>
    </citation>
    <scope>NUCLEOTIDE SEQUENCE [LARGE SCALE GENOMIC DNA]</scope>
    <source>
        <strain evidence="2 3">LMG 1356</strain>
    </source>
</reference>
<feature type="transmembrane region" description="Helical" evidence="1">
    <location>
        <begin position="229"/>
        <end position="249"/>
    </location>
</feature>
<name>A0AAW3QTY9_9PROT</name>
<accession>A0AAW3QTY9</accession>
<dbReference type="Proteomes" id="UP000075682">
    <property type="component" value="Unassembled WGS sequence"/>
</dbReference>
<evidence type="ECO:0000256" key="1">
    <source>
        <dbReference type="SAM" id="Phobius"/>
    </source>
</evidence>
<proteinExistence type="predicted"/>
<feature type="transmembrane region" description="Helical" evidence="1">
    <location>
        <begin position="58"/>
        <end position="81"/>
    </location>
</feature>
<feature type="transmembrane region" description="Helical" evidence="1">
    <location>
        <begin position="116"/>
        <end position="136"/>
    </location>
</feature>
<organism evidence="2 3">
    <name type="scientific">Gluconobacter albidus</name>
    <dbReference type="NCBI Taxonomy" id="318683"/>
    <lineage>
        <taxon>Bacteria</taxon>
        <taxon>Pseudomonadati</taxon>
        <taxon>Pseudomonadota</taxon>
        <taxon>Alphaproteobacteria</taxon>
        <taxon>Acetobacterales</taxon>
        <taxon>Acetobacteraceae</taxon>
        <taxon>Gluconobacter</taxon>
    </lineage>
</organism>
<keyword evidence="1" id="KW-0472">Membrane</keyword>
<feature type="transmembrane region" description="Helical" evidence="1">
    <location>
        <begin position="394"/>
        <end position="413"/>
    </location>
</feature>
<comment type="caution">
    <text evidence="2">The sequence shown here is derived from an EMBL/GenBank/DDBJ whole genome shotgun (WGS) entry which is preliminary data.</text>
</comment>
<evidence type="ECO:0000313" key="2">
    <source>
        <dbReference type="EMBL" id="KXV36776.1"/>
    </source>
</evidence>
<protein>
    <recommendedName>
        <fullName evidence="4">NADH:quinone oxidoreductase/Mrp antiporter membrane subunit domain-containing protein</fullName>
    </recommendedName>
</protein>
<feature type="transmembrane region" description="Helical" evidence="1">
    <location>
        <begin position="148"/>
        <end position="169"/>
    </location>
</feature>
<keyword evidence="1" id="KW-1133">Transmembrane helix</keyword>
<feature type="transmembrane region" description="Helical" evidence="1">
    <location>
        <begin position="261"/>
        <end position="286"/>
    </location>
</feature>
<feature type="transmembrane region" description="Helical" evidence="1">
    <location>
        <begin position="306"/>
        <end position="325"/>
    </location>
</feature>
<evidence type="ECO:0000313" key="3">
    <source>
        <dbReference type="Proteomes" id="UP000075682"/>
    </source>
</evidence>
<keyword evidence="1" id="KW-0812">Transmembrane</keyword>
<feature type="transmembrane region" description="Helical" evidence="1">
    <location>
        <begin position="175"/>
        <end position="196"/>
    </location>
</feature>